<dbReference type="PANTHER" id="PTHR47447:SF17">
    <property type="entry name" value="OS12G0638900 PROTEIN"/>
    <property type="match status" value="1"/>
</dbReference>
<sequence>MAWSRGQGWGGGVVLQQAVKPPSSCALGVGEQQADGKRRSLLLLLGGYRNLIEAHKYCCKGYHSAEVYNTHHIQRLKYNSNCATDSISSNSSSSSFITSQVSRFQQMGDLPEAQDHRDETYGVGQASDGYKPSEHAPLSKQLRELGSSTREAGSEAASILAEVTQSRNGIRDGDVRTKNNRLQQKPYDTEVAREVTLENHRSEVVVTESNKNPNKVSQRESPPANMLKPQAFGLLSKRKRVSNNRRSEAKGNNNKTMEIVRKAVIDVLAHSDNMGDALQRASTALSGDFSLWNQMMKQMECRGARRQALQVFRFLQAQSKFEMREQNYVTIMSILGREGKLGLIKEIFDQMRDATITPTVHSYSVLISGYTKQGLLKEAWEIFEVMKKDGCEPNIVTYNILIHACAKNGFRLHKVVALFEEMKKQGIQPDDITYNCMVNACLRHGLLDAATQILTEMKAVNCLPNVVTYTAMINYYGKSGKLQEAVALFEEMKELGRAPTSWTYNSLLKAYSIEGCYEQAMGLYGEMEGAGCLPDLYTYNTVIDMCGRGGLFEEAEGVFIEMQSKGCSPDRVTYNTMLDAYSKGGHFVKARQVLDNMKQAGCAPNLWTYNILLDSLGKAGCIDEAAQLYDDLKSAGHSPNLVSFSAMINTYGQWGLFAEAQKLWQEMQAAGCVPDATVFCGLINSYSHHGMHQEALSTFQEMKNYGIEPDMQSYTALMDAYGRAGLYKEAEHLLVQMEDAGFIPDYVTYGVLLRAFATAERFHEGLKYYDYILQHGDPDSVFCQRLISQHKEQYAYLTKYTKDRL</sequence>
<evidence type="ECO:0000256" key="1">
    <source>
        <dbReference type="ARBA" id="ARBA00007626"/>
    </source>
</evidence>
<dbReference type="NCBIfam" id="TIGR00756">
    <property type="entry name" value="PPR"/>
    <property type="match status" value="11"/>
</dbReference>
<feature type="repeat" description="PPR" evidence="3">
    <location>
        <begin position="394"/>
        <end position="429"/>
    </location>
</feature>
<accession>A0ABP0WPB7</accession>
<evidence type="ECO:0008006" key="7">
    <source>
        <dbReference type="Google" id="ProtNLM"/>
    </source>
</evidence>
<proteinExistence type="inferred from homology"/>
<feature type="repeat" description="PPR" evidence="3">
    <location>
        <begin position="710"/>
        <end position="744"/>
    </location>
</feature>
<evidence type="ECO:0000313" key="6">
    <source>
        <dbReference type="Proteomes" id="UP001497444"/>
    </source>
</evidence>
<gene>
    <name evidence="5" type="ORF">CSSPJE1EN1_LOCUS12700</name>
</gene>
<organism evidence="5 6">
    <name type="scientific">Sphagnum jensenii</name>
    <dbReference type="NCBI Taxonomy" id="128206"/>
    <lineage>
        <taxon>Eukaryota</taxon>
        <taxon>Viridiplantae</taxon>
        <taxon>Streptophyta</taxon>
        <taxon>Embryophyta</taxon>
        <taxon>Bryophyta</taxon>
        <taxon>Sphagnophytina</taxon>
        <taxon>Sphagnopsida</taxon>
        <taxon>Sphagnales</taxon>
        <taxon>Sphagnaceae</taxon>
        <taxon>Sphagnum</taxon>
    </lineage>
</organism>
<feature type="repeat" description="PPR" evidence="3">
    <location>
        <begin position="465"/>
        <end position="499"/>
    </location>
</feature>
<dbReference type="PROSITE" id="PS51375">
    <property type="entry name" value="PPR"/>
    <property type="match status" value="11"/>
</dbReference>
<feature type="repeat" description="PPR" evidence="3">
    <location>
        <begin position="640"/>
        <end position="674"/>
    </location>
</feature>
<feature type="repeat" description="PPR" evidence="3">
    <location>
        <begin position="605"/>
        <end position="639"/>
    </location>
</feature>
<evidence type="ECO:0000256" key="4">
    <source>
        <dbReference type="SAM" id="MobiDB-lite"/>
    </source>
</evidence>
<feature type="repeat" description="PPR" evidence="3">
    <location>
        <begin position="675"/>
        <end position="709"/>
    </location>
</feature>
<keyword evidence="6" id="KW-1185">Reference proteome</keyword>
<dbReference type="PANTHER" id="PTHR47447">
    <property type="entry name" value="OS03G0856100 PROTEIN"/>
    <property type="match status" value="1"/>
</dbReference>
<evidence type="ECO:0000256" key="3">
    <source>
        <dbReference type="PROSITE-ProRule" id="PRU00708"/>
    </source>
</evidence>
<feature type="region of interest" description="Disordered" evidence="4">
    <location>
        <begin position="115"/>
        <end position="136"/>
    </location>
</feature>
<dbReference type="InterPro" id="IPR002885">
    <property type="entry name" value="PPR_rpt"/>
</dbReference>
<dbReference type="Pfam" id="PF13041">
    <property type="entry name" value="PPR_2"/>
    <property type="match status" value="5"/>
</dbReference>
<name>A0ABP0WPB7_9BRYO</name>
<dbReference type="SUPFAM" id="SSF81901">
    <property type="entry name" value="HCP-like"/>
    <property type="match status" value="1"/>
</dbReference>
<dbReference type="Pfam" id="PF01535">
    <property type="entry name" value="PPR"/>
    <property type="match status" value="4"/>
</dbReference>
<evidence type="ECO:0000256" key="2">
    <source>
        <dbReference type="ARBA" id="ARBA00022737"/>
    </source>
</evidence>
<feature type="repeat" description="PPR" evidence="3">
    <location>
        <begin position="570"/>
        <end position="604"/>
    </location>
</feature>
<dbReference type="EMBL" id="OZ020114">
    <property type="protein sequence ID" value="CAK9267222.1"/>
    <property type="molecule type" value="Genomic_DNA"/>
</dbReference>
<dbReference type="InterPro" id="IPR011990">
    <property type="entry name" value="TPR-like_helical_dom_sf"/>
</dbReference>
<dbReference type="Gene3D" id="1.25.40.10">
    <property type="entry name" value="Tetratricopeptide repeat domain"/>
    <property type="match status" value="4"/>
</dbReference>
<feature type="repeat" description="PPR" evidence="3">
    <location>
        <begin position="430"/>
        <end position="464"/>
    </location>
</feature>
<keyword evidence="2" id="KW-0677">Repeat</keyword>
<reference evidence="5" key="1">
    <citation type="submission" date="2024-02" db="EMBL/GenBank/DDBJ databases">
        <authorList>
            <consortium name="ELIXIR-Norway"/>
            <consortium name="Elixir Norway"/>
        </authorList>
    </citation>
    <scope>NUCLEOTIDE SEQUENCE</scope>
</reference>
<feature type="repeat" description="PPR" evidence="3">
    <location>
        <begin position="500"/>
        <end position="534"/>
    </location>
</feature>
<dbReference type="SUPFAM" id="SSF48452">
    <property type="entry name" value="TPR-like"/>
    <property type="match status" value="1"/>
</dbReference>
<feature type="repeat" description="PPR" evidence="3">
    <location>
        <begin position="359"/>
        <end position="393"/>
    </location>
</feature>
<feature type="repeat" description="PPR" evidence="3">
    <location>
        <begin position="535"/>
        <end position="569"/>
    </location>
</feature>
<comment type="similarity">
    <text evidence="1">Belongs to the PPR family. P subfamily.</text>
</comment>
<evidence type="ECO:0000313" key="5">
    <source>
        <dbReference type="EMBL" id="CAK9267222.1"/>
    </source>
</evidence>
<protein>
    <recommendedName>
        <fullName evidence="7">Pentatricopeptide repeat-containing protein</fullName>
    </recommendedName>
</protein>
<dbReference type="Proteomes" id="UP001497444">
    <property type="component" value="Chromosome 19"/>
</dbReference>